<evidence type="ECO:0000313" key="1">
    <source>
        <dbReference type="EMBL" id="KAF1948768.1"/>
    </source>
</evidence>
<dbReference type="EMBL" id="ML977049">
    <property type="protein sequence ID" value="KAF1948768.1"/>
    <property type="molecule type" value="Genomic_DNA"/>
</dbReference>
<organism evidence="1 2">
    <name type="scientific">Byssothecium circinans</name>
    <dbReference type="NCBI Taxonomy" id="147558"/>
    <lineage>
        <taxon>Eukaryota</taxon>
        <taxon>Fungi</taxon>
        <taxon>Dikarya</taxon>
        <taxon>Ascomycota</taxon>
        <taxon>Pezizomycotina</taxon>
        <taxon>Dothideomycetes</taxon>
        <taxon>Pleosporomycetidae</taxon>
        <taxon>Pleosporales</taxon>
        <taxon>Massarineae</taxon>
        <taxon>Massarinaceae</taxon>
        <taxon>Byssothecium</taxon>
    </lineage>
</organism>
<reference evidence="1" key="1">
    <citation type="journal article" date="2020" name="Stud. Mycol.">
        <title>101 Dothideomycetes genomes: a test case for predicting lifestyles and emergence of pathogens.</title>
        <authorList>
            <person name="Haridas S."/>
            <person name="Albert R."/>
            <person name="Binder M."/>
            <person name="Bloem J."/>
            <person name="Labutti K."/>
            <person name="Salamov A."/>
            <person name="Andreopoulos B."/>
            <person name="Baker S."/>
            <person name="Barry K."/>
            <person name="Bills G."/>
            <person name="Bluhm B."/>
            <person name="Cannon C."/>
            <person name="Castanera R."/>
            <person name="Culley D."/>
            <person name="Daum C."/>
            <person name="Ezra D."/>
            <person name="Gonzalez J."/>
            <person name="Henrissat B."/>
            <person name="Kuo A."/>
            <person name="Liang C."/>
            <person name="Lipzen A."/>
            <person name="Lutzoni F."/>
            <person name="Magnuson J."/>
            <person name="Mondo S."/>
            <person name="Nolan M."/>
            <person name="Ohm R."/>
            <person name="Pangilinan J."/>
            <person name="Park H.-J."/>
            <person name="Ramirez L."/>
            <person name="Alfaro M."/>
            <person name="Sun H."/>
            <person name="Tritt A."/>
            <person name="Yoshinaga Y."/>
            <person name="Zwiers L.-H."/>
            <person name="Turgeon B."/>
            <person name="Goodwin S."/>
            <person name="Spatafora J."/>
            <person name="Crous P."/>
            <person name="Grigoriev I."/>
        </authorList>
    </citation>
    <scope>NUCLEOTIDE SEQUENCE</scope>
    <source>
        <strain evidence="1">CBS 675.92</strain>
    </source>
</reference>
<proteinExistence type="predicted"/>
<dbReference type="Proteomes" id="UP000800035">
    <property type="component" value="Unassembled WGS sequence"/>
</dbReference>
<keyword evidence="2" id="KW-1185">Reference proteome</keyword>
<name>A0A6A5T966_9PLEO</name>
<dbReference type="AlphaFoldDB" id="A0A6A5T966"/>
<sequence>MNQFGHDWGSRFLHGHTLRCDEAEDWELVQPNDANAPQGTHSLSTQPEPNFPVTLMILPLEVREEILEYVMADLPIDFNISKHTARAPLLNPMWPLKITDAKEAIQEVQKLHTTYLKRVLPPEVRLNRQMLTKASLVWLRNRRIVMTNMKGTRAFIFFLSTFQSDQGFRSVHHMDVRESLSRYLNEAHDADYDNWFGEFVGSLPALETIHIVVYQSEFENSYRPNLSLAKAEGFQFLRLLDCRLLLPLSVTCAWESLSFDPDVAADAFRPLITWLEDEIKRSGAQIKIDWKVDNDYFVDPTQREQYMRNLM</sequence>
<protein>
    <submittedName>
        <fullName evidence="1">Uncharacterized protein</fullName>
    </submittedName>
</protein>
<accession>A0A6A5T966</accession>
<evidence type="ECO:0000313" key="2">
    <source>
        <dbReference type="Proteomes" id="UP000800035"/>
    </source>
</evidence>
<gene>
    <name evidence="1" type="ORF">CC80DRAFT_511099</name>
</gene>